<dbReference type="PANTHER" id="PTHR30352">
    <property type="entry name" value="PYRUVATE FORMATE-LYASE-ACTIVATING ENZYME"/>
    <property type="match status" value="1"/>
</dbReference>
<dbReference type="Pfam" id="PF04055">
    <property type="entry name" value="Radical_SAM"/>
    <property type="match status" value="1"/>
</dbReference>
<keyword evidence="6" id="KW-0411">Iron-sulfur</keyword>
<dbReference type="InterPro" id="IPR034457">
    <property type="entry name" value="Organic_radical-activating"/>
</dbReference>
<dbReference type="Proteomes" id="UP000481454">
    <property type="component" value="Unassembled WGS sequence"/>
</dbReference>
<dbReference type="SUPFAM" id="SSF102114">
    <property type="entry name" value="Radical SAM enzymes"/>
    <property type="match status" value="1"/>
</dbReference>
<dbReference type="GO" id="GO:0046872">
    <property type="term" value="F:metal ion binding"/>
    <property type="evidence" value="ECO:0007669"/>
    <property type="project" value="UniProtKB-KW"/>
</dbReference>
<sequence>MNGLKCNCCDGIYNSFDVHFTSLCDNKCSHCIDKCFDGMNIAKPNVNEIVNTIVKNKDELDDVLFLGGEPCLFLDELIDCVKQLKEKTKLKLFVTTSVPKVCHDRRDKFIELIALLDGINLSVQHYKEEVADEIRKTKSQYDRQAFYNSLPHKDKIRINLNIVKPYLYTKEDIEECLKHYDKMGFNSIKLSEIQHGKDVFVSFEKTFGIKLGSPFSDGCQTYLKMNEIIPNFKTPVLLKRSCFMCEDTLKATFKDGIKVLYKMFNKPNNKYGVVYENGSLEKGWI</sequence>
<evidence type="ECO:0000259" key="7">
    <source>
        <dbReference type="PROSITE" id="PS51918"/>
    </source>
</evidence>
<dbReference type="AlphaFoldDB" id="A0AAP6WNN5"/>
<dbReference type="RefSeq" id="WP_164801121.1">
    <property type="nucleotide sequence ID" value="NZ_JAALLZ010000006.1"/>
</dbReference>
<name>A0AAP6WNN5_CLOPF</name>
<dbReference type="EMBL" id="JAALLZ010000006">
    <property type="protein sequence ID" value="NGU31173.1"/>
    <property type="molecule type" value="Genomic_DNA"/>
</dbReference>
<comment type="caution">
    <text evidence="8">The sequence shown here is derived from an EMBL/GenBank/DDBJ whole genome shotgun (WGS) entry which is preliminary data.</text>
</comment>
<feature type="domain" description="Radical SAM core" evidence="7">
    <location>
        <begin position="10"/>
        <end position="233"/>
    </location>
</feature>
<dbReference type="GO" id="GO:0051539">
    <property type="term" value="F:4 iron, 4 sulfur cluster binding"/>
    <property type="evidence" value="ECO:0007669"/>
    <property type="project" value="UniProtKB-KW"/>
</dbReference>
<protein>
    <submittedName>
        <fullName evidence="8">Radical SAM protein</fullName>
    </submittedName>
</protein>
<evidence type="ECO:0000256" key="4">
    <source>
        <dbReference type="ARBA" id="ARBA00022723"/>
    </source>
</evidence>
<keyword evidence="4" id="KW-0479">Metal-binding</keyword>
<evidence type="ECO:0000313" key="8">
    <source>
        <dbReference type="EMBL" id="NGU31173.1"/>
    </source>
</evidence>
<dbReference type="InterPro" id="IPR013785">
    <property type="entry name" value="Aldolase_TIM"/>
</dbReference>
<dbReference type="InterPro" id="IPR007197">
    <property type="entry name" value="rSAM"/>
</dbReference>
<accession>A0AAP6WNN5</accession>
<keyword evidence="3" id="KW-0949">S-adenosyl-L-methionine</keyword>
<organism evidence="8 9">
    <name type="scientific">Clostridium perfringens</name>
    <dbReference type="NCBI Taxonomy" id="1502"/>
    <lineage>
        <taxon>Bacteria</taxon>
        <taxon>Bacillati</taxon>
        <taxon>Bacillota</taxon>
        <taxon>Clostridia</taxon>
        <taxon>Eubacteriales</taxon>
        <taxon>Clostridiaceae</taxon>
        <taxon>Clostridium</taxon>
    </lineage>
</organism>
<reference evidence="8 9" key="1">
    <citation type="submission" date="2020-02" db="EMBL/GenBank/DDBJ databases">
        <title>Genomic Insights into the Phylogeny and Genetic Plasticity of the Human and Animal Enteric Pathogen Clostridium perfringens.</title>
        <authorList>
            <person name="Feng Y."/>
            <person name="Hu Y."/>
        </authorList>
    </citation>
    <scope>NUCLEOTIDE SEQUENCE [LARGE SCALE GENOMIC DNA]</scope>
    <source>
        <strain evidence="8 9">CP-40</strain>
    </source>
</reference>
<dbReference type="SFLD" id="SFLDS00029">
    <property type="entry name" value="Radical_SAM"/>
    <property type="match status" value="1"/>
</dbReference>
<keyword evidence="2" id="KW-0004">4Fe-4S</keyword>
<dbReference type="PROSITE" id="PS51918">
    <property type="entry name" value="RADICAL_SAM"/>
    <property type="match status" value="1"/>
</dbReference>
<dbReference type="Gene3D" id="3.20.20.70">
    <property type="entry name" value="Aldolase class I"/>
    <property type="match status" value="1"/>
</dbReference>
<proteinExistence type="predicted"/>
<keyword evidence="5" id="KW-0408">Iron</keyword>
<evidence type="ECO:0000256" key="6">
    <source>
        <dbReference type="ARBA" id="ARBA00023014"/>
    </source>
</evidence>
<evidence type="ECO:0000256" key="5">
    <source>
        <dbReference type="ARBA" id="ARBA00023004"/>
    </source>
</evidence>
<evidence type="ECO:0000256" key="2">
    <source>
        <dbReference type="ARBA" id="ARBA00022485"/>
    </source>
</evidence>
<dbReference type="CDD" id="cd01335">
    <property type="entry name" value="Radical_SAM"/>
    <property type="match status" value="1"/>
</dbReference>
<dbReference type="GO" id="GO:0003824">
    <property type="term" value="F:catalytic activity"/>
    <property type="evidence" value="ECO:0007669"/>
    <property type="project" value="InterPro"/>
</dbReference>
<evidence type="ECO:0000256" key="1">
    <source>
        <dbReference type="ARBA" id="ARBA00001966"/>
    </source>
</evidence>
<comment type="cofactor">
    <cofactor evidence="1">
        <name>[4Fe-4S] cluster</name>
        <dbReference type="ChEBI" id="CHEBI:49883"/>
    </cofactor>
</comment>
<evidence type="ECO:0000256" key="3">
    <source>
        <dbReference type="ARBA" id="ARBA00022691"/>
    </source>
</evidence>
<dbReference type="InterPro" id="IPR058240">
    <property type="entry name" value="rSAM_sf"/>
</dbReference>
<gene>
    <name evidence="8" type="ORF">G6Z34_13870</name>
</gene>
<evidence type="ECO:0000313" key="9">
    <source>
        <dbReference type="Proteomes" id="UP000481454"/>
    </source>
</evidence>